<evidence type="ECO:0000313" key="2">
    <source>
        <dbReference type="Proteomes" id="UP000219452"/>
    </source>
</evidence>
<dbReference type="Proteomes" id="UP000219452">
    <property type="component" value="Unassembled WGS sequence"/>
</dbReference>
<accession>A0A286F8R9</accession>
<sequence length="40" mass="4739">MSYTQKKTYFSVVYKEIAYFSITILYKGKVEHQDLTTARS</sequence>
<name>A0A286F8R9_9BACT</name>
<evidence type="ECO:0000313" key="1">
    <source>
        <dbReference type="EMBL" id="SOD79600.1"/>
    </source>
</evidence>
<keyword evidence="2" id="KW-1185">Reference proteome</keyword>
<dbReference type="EMBL" id="OCNH01000001">
    <property type="protein sequence ID" value="SOD79600.1"/>
    <property type="molecule type" value="Genomic_DNA"/>
</dbReference>
<reference evidence="2" key="1">
    <citation type="submission" date="2017-09" db="EMBL/GenBank/DDBJ databases">
        <authorList>
            <person name="Varghese N."/>
            <person name="Submissions S."/>
        </authorList>
    </citation>
    <scope>NUCLEOTIDE SEQUENCE [LARGE SCALE GENOMIC DNA]</scope>
    <source>
        <strain evidence="2">DSM 29961</strain>
    </source>
</reference>
<organism evidence="1 2">
    <name type="scientific">Spirosoma fluviale</name>
    <dbReference type="NCBI Taxonomy" id="1597977"/>
    <lineage>
        <taxon>Bacteria</taxon>
        <taxon>Pseudomonadati</taxon>
        <taxon>Bacteroidota</taxon>
        <taxon>Cytophagia</taxon>
        <taxon>Cytophagales</taxon>
        <taxon>Cytophagaceae</taxon>
        <taxon>Spirosoma</taxon>
    </lineage>
</organism>
<dbReference type="AlphaFoldDB" id="A0A286F8R9"/>
<protein>
    <submittedName>
        <fullName evidence="1">Uncharacterized protein</fullName>
    </submittedName>
</protein>
<gene>
    <name evidence="1" type="ORF">SAMN06269250_1013</name>
</gene>
<proteinExistence type="predicted"/>